<dbReference type="InterPro" id="IPR058792">
    <property type="entry name" value="Beta-barrel_RND_2"/>
</dbReference>
<evidence type="ECO:0000256" key="3">
    <source>
        <dbReference type="SAM" id="MobiDB-lite"/>
    </source>
</evidence>
<dbReference type="PANTHER" id="PTHR30469">
    <property type="entry name" value="MULTIDRUG RESISTANCE PROTEIN MDTA"/>
    <property type="match status" value="1"/>
</dbReference>
<sequence>MRIVSIITACLVVVALYLMIAERERVLEFAGREPPAPETAPVPEQAAAGPDAAPEDLRVSVVALHSLAQPVEDIVLVRGRTEAARMVEARAETSGRVNSAPLRKGAFVSEGQPVCTIDAGTRLAALAQAEAQLAEANARLPEAQARLSEAQALLSEAEINDRAAVRLNQEGYASETRVASTAAGVSSRKAGVESANSGLDAARAAISVAQAARAVAQQEIARLTIAAPFSGLLESDSAELGALLQPGSLCATVIQLDPIKLVGFVPETEVEKVSVGARAGARLATGRPVEGRVTFLSRSADAATRTFRVEVEIANPDLTIRDGQTVEMIIASGSTPAHLMPQSALTLDDDGRIGVRLIDADSRATFRPVTVMRDTVDGVWLTGLPEAADVIIIGQEYVTDGVPVRARFEEAAE</sequence>
<feature type="domain" description="CusB-like beta-barrel" evidence="4">
    <location>
        <begin position="265"/>
        <end position="332"/>
    </location>
</feature>
<gene>
    <name evidence="5" type="ORF">GGR17_001705</name>
</gene>
<name>A0A840CGF8_9RHOB</name>
<comment type="similarity">
    <text evidence="1">Belongs to the membrane fusion protein (MFP) (TC 8.A.1) family.</text>
</comment>
<dbReference type="GO" id="GO:0015562">
    <property type="term" value="F:efflux transmembrane transporter activity"/>
    <property type="evidence" value="ECO:0007669"/>
    <property type="project" value="TreeGrafter"/>
</dbReference>
<accession>A0A840CGF8</accession>
<dbReference type="RefSeq" id="WP_054538641.1">
    <property type="nucleotide sequence ID" value="NZ_JACIEQ010000002.1"/>
</dbReference>
<organism evidence="5 6">
    <name type="scientific">Actibacterium naphthalenivorans</name>
    <dbReference type="NCBI Taxonomy" id="1614693"/>
    <lineage>
        <taxon>Bacteria</taxon>
        <taxon>Pseudomonadati</taxon>
        <taxon>Pseudomonadota</taxon>
        <taxon>Alphaproteobacteria</taxon>
        <taxon>Rhodobacterales</taxon>
        <taxon>Roseobacteraceae</taxon>
        <taxon>Actibacterium</taxon>
    </lineage>
</organism>
<dbReference type="Pfam" id="PF25954">
    <property type="entry name" value="Beta-barrel_RND_2"/>
    <property type="match status" value="1"/>
</dbReference>
<reference evidence="5" key="1">
    <citation type="submission" date="2020-08" db="EMBL/GenBank/DDBJ databases">
        <title>Genomic Encyclopedia of Type Strains, Phase IV (KMG-IV): sequencing the most valuable type-strain genomes for metagenomic binning, comparative biology and taxonomic classification.</title>
        <authorList>
            <person name="Goeker M."/>
        </authorList>
    </citation>
    <scope>NUCLEOTIDE SEQUENCE [LARGE SCALE GENOMIC DNA]</scope>
    <source>
        <strain evidence="5">DSM 105040</strain>
    </source>
</reference>
<dbReference type="SUPFAM" id="SSF111369">
    <property type="entry name" value="HlyD-like secretion proteins"/>
    <property type="match status" value="1"/>
</dbReference>
<dbReference type="EMBL" id="JACIEQ010000002">
    <property type="protein sequence ID" value="MBB4021896.1"/>
    <property type="molecule type" value="Genomic_DNA"/>
</dbReference>
<dbReference type="Gene3D" id="2.40.30.170">
    <property type="match status" value="1"/>
</dbReference>
<proteinExistence type="inferred from homology"/>
<dbReference type="Proteomes" id="UP000585681">
    <property type="component" value="Unassembled WGS sequence"/>
</dbReference>
<dbReference type="InterPro" id="IPR006143">
    <property type="entry name" value="RND_pump_MFP"/>
</dbReference>
<keyword evidence="6" id="KW-1185">Reference proteome</keyword>
<evidence type="ECO:0000313" key="5">
    <source>
        <dbReference type="EMBL" id="MBB4021896.1"/>
    </source>
</evidence>
<evidence type="ECO:0000313" key="6">
    <source>
        <dbReference type="Proteomes" id="UP000585681"/>
    </source>
</evidence>
<feature type="region of interest" description="Disordered" evidence="3">
    <location>
        <begin position="32"/>
        <end position="51"/>
    </location>
</feature>
<protein>
    <submittedName>
        <fullName evidence="5">Multidrug efflux system membrane fusion protein</fullName>
    </submittedName>
</protein>
<dbReference type="Gene3D" id="2.40.420.20">
    <property type="match status" value="1"/>
</dbReference>
<evidence type="ECO:0000259" key="4">
    <source>
        <dbReference type="Pfam" id="PF25954"/>
    </source>
</evidence>
<dbReference type="Gene3D" id="2.40.50.100">
    <property type="match status" value="1"/>
</dbReference>
<evidence type="ECO:0000256" key="1">
    <source>
        <dbReference type="ARBA" id="ARBA00009477"/>
    </source>
</evidence>
<dbReference type="GO" id="GO:1990281">
    <property type="term" value="C:efflux pump complex"/>
    <property type="evidence" value="ECO:0007669"/>
    <property type="project" value="TreeGrafter"/>
</dbReference>
<comment type="caution">
    <text evidence="5">The sequence shown here is derived from an EMBL/GenBank/DDBJ whole genome shotgun (WGS) entry which is preliminary data.</text>
</comment>
<keyword evidence="2" id="KW-0175">Coiled coil</keyword>
<evidence type="ECO:0000256" key="2">
    <source>
        <dbReference type="SAM" id="Coils"/>
    </source>
</evidence>
<dbReference type="AlphaFoldDB" id="A0A840CGF8"/>
<dbReference type="NCBIfam" id="TIGR01730">
    <property type="entry name" value="RND_mfp"/>
    <property type="match status" value="1"/>
</dbReference>
<dbReference type="PANTHER" id="PTHR30469:SF29">
    <property type="entry name" value="BLR2860 PROTEIN"/>
    <property type="match status" value="1"/>
</dbReference>
<feature type="coiled-coil region" evidence="2">
    <location>
        <begin position="126"/>
        <end position="160"/>
    </location>
</feature>
<dbReference type="Gene3D" id="1.10.287.470">
    <property type="entry name" value="Helix hairpin bin"/>
    <property type="match status" value="1"/>
</dbReference>